<dbReference type="RefSeq" id="WP_126144957.1">
    <property type="nucleotide sequence ID" value="NZ_RXHU01000129.1"/>
</dbReference>
<comment type="caution">
    <text evidence="2">The sequence shown here is derived from an EMBL/GenBank/DDBJ whole genome shotgun (WGS) entry which is preliminary data.</text>
</comment>
<gene>
    <name evidence="2" type="ORF">EJQ19_30375</name>
</gene>
<keyword evidence="3" id="KW-1185">Reference proteome</keyword>
<dbReference type="OrthoDB" id="2616762at2"/>
<keyword evidence="1" id="KW-1133">Transmembrane helix</keyword>
<evidence type="ECO:0000313" key="3">
    <source>
        <dbReference type="Proteomes" id="UP000276128"/>
    </source>
</evidence>
<dbReference type="AlphaFoldDB" id="A0A3S0C616"/>
<protein>
    <recommendedName>
        <fullName evidence="4">Transmembrane protein</fullName>
    </recommendedName>
</protein>
<keyword evidence="1" id="KW-0472">Membrane</keyword>
<keyword evidence="1" id="KW-0812">Transmembrane</keyword>
<proteinExistence type="predicted"/>
<feature type="transmembrane region" description="Helical" evidence="1">
    <location>
        <begin position="90"/>
        <end position="118"/>
    </location>
</feature>
<reference evidence="2 3" key="1">
    <citation type="submission" date="2018-12" db="EMBL/GenBank/DDBJ databases">
        <title>Bacillus ochoae sp. nov., Paenibacillus whitsoniae sp. nov., Paenibacillus spiritus sp. nov. Isolated from the Mars Exploration Rover during spacecraft assembly.</title>
        <authorList>
            <person name="Seuylemezian A."/>
            <person name="Vaishampayan P."/>
        </authorList>
    </citation>
    <scope>NUCLEOTIDE SEQUENCE [LARGE SCALE GENOMIC DNA]</scope>
    <source>
        <strain evidence="2 3">MER 54</strain>
    </source>
</reference>
<dbReference type="Proteomes" id="UP000276128">
    <property type="component" value="Unassembled WGS sequence"/>
</dbReference>
<evidence type="ECO:0008006" key="4">
    <source>
        <dbReference type="Google" id="ProtNLM"/>
    </source>
</evidence>
<evidence type="ECO:0000256" key="1">
    <source>
        <dbReference type="SAM" id="Phobius"/>
    </source>
</evidence>
<organism evidence="2 3">
    <name type="scientific">Paenibacillus whitsoniae</name>
    <dbReference type="NCBI Taxonomy" id="2496558"/>
    <lineage>
        <taxon>Bacteria</taxon>
        <taxon>Bacillati</taxon>
        <taxon>Bacillota</taxon>
        <taxon>Bacilli</taxon>
        <taxon>Bacillales</taxon>
        <taxon>Paenibacillaceae</taxon>
        <taxon>Paenibacillus</taxon>
    </lineage>
</organism>
<name>A0A3S0C616_9BACL</name>
<dbReference type="EMBL" id="RXHU01000129">
    <property type="protein sequence ID" value="RTE01995.1"/>
    <property type="molecule type" value="Genomic_DNA"/>
</dbReference>
<sequence>MNMLLTVIGAFIGLFVTGAALYTAWTVHHLWRQQAASPRAVSQVEIAVTYFSKWTILDFSAIGLFLIGFVLLLAELVSVHRGQTEATLHFMYLLSGMIYCSLGMLLLIVRLTVVLAFLPTSTLQRAAAVAPDHQHEPHNAN</sequence>
<accession>A0A3S0C616</accession>
<feature type="transmembrane region" description="Helical" evidence="1">
    <location>
        <begin position="59"/>
        <end position="78"/>
    </location>
</feature>
<evidence type="ECO:0000313" key="2">
    <source>
        <dbReference type="EMBL" id="RTE01995.1"/>
    </source>
</evidence>